<dbReference type="PANTHER" id="PTHR48081:SF33">
    <property type="entry name" value="KYNURENINE FORMAMIDASE"/>
    <property type="match status" value="1"/>
</dbReference>
<dbReference type="InterPro" id="IPR050300">
    <property type="entry name" value="GDXG_lipolytic_enzyme"/>
</dbReference>
<evidence type="ECO:0000313" key="4">
    <source>
        <dbReference type="Proteomes" id="UP001597327"/>
    </source>
</evidence>
<dbReference type="PANTHER" id="PTHR48081">
    <property type="entry name" value="AB HYDROLASE SUPERFAMILY PROTEIN C4A8.06C"/>
    <property type="match status" value="1"/>
</dbReference>
<dbReference type="InterPro" id="IPR049492">
    <property type="entry name" value="BD-FAE-like_dom"/>
</dbReference>
<dbReference type="Gene3D" id="3.40.50.1820">
    <property type="entry name" value="alpha/beta hydrolase"/>
    <property type="match status" value="1"/>
</dbReference>
<evidence type="ECO:0000313" key="3">
    <source>
        <dbReference type="EMBL" id="MFD1694813.1"/>
    </source>
</evidence>
<proteinExistence type="predicted"/>
<protein>
    <submittedName>
        <fullName evidence="3">Alpha/beta hydrolase</fullName>
    </submittedName>
</protein>
<evidence type="ECO:0000259" key="2">
    <source>
        <dbReference type="Pfam" id="PF20434"/>
    </source>
</evidence>
<feature type="domain" description="BD-FAE-like" evidence="2">
    <location>
        <begin position="74"/>
        <end position="164"/>
    </location>
</feature>
<dbReference type="SUPFAM" id="SSF53474">
    <property type="entry name" value="alpha/beta-Hydrolases"/>
    <property type="match status" value="1"/>
</dbReference>
<dbReference type="EMBL" id="JBHUFA010000001">
    <property type="protein sequence ID" value="MFD1694813.1"/>
    <property type="molecule type" value="Genomic_DNA"/>
</dbReference>
<evidence type="ECO:0000256" key="1">
    <source>
        <dbReference type="ARBA" id="ARBA00022801"/>
    </source>
</evidence>
<dbReference type="Proteomes" id="UP001597327">
    <property type="component" value="Unassembled WGS sequence"/>
</dbReference>
<accession>A0ABW4JTP1</accession>
<comment type="caution">
    <text evidence="3">The sequence shown here is derived from an EMBL/GenBank/DDBJ whole genome shotgun (WGS) entry which is preliminary data.</text>
</comment>
<dbReference type="GO" id="GO:0016787">
    <property type="term" value="F:hydrolase activity"/>
    <property type="evidence" value="ECO:0007669"/>
    <property type="project" value="UniProtKB-KW"/>
</dbReference>
<keyword evidence="4" id="KW-1185">Reference proteome</keyword>
<sequence length="298" mass="31651">MTSAPSVPGSAPALDARLEAEYNNRARVPEHPELIAAWHARATAYRTERPDALLAQSYGPDARHTYDIFPRKAGTEARSRTALFIHGGYWQALSREAFSHMAAGLNAHGFDVVIANYRLCPAVTVAEITDDLRSLAVHLHARFGRPLLVTGHSAGGHLTAELMATDWARAVPGGPALPADLCSRGLPISGLFDLVPLVATSVNGALGMTEASAKAASPLLRKPPAGTRLVAVVGGDESQEYLRQSRSLCAVWGQDTSDTQTRLDIVPGANHFAVIDPLADPQSALVAHLLDLAADPTR</sequence>
<keyword evidence="1 3" id="KW-0378">Hydrolase</keyword>
<dbReference type="Pfam" id="PF20434">
    <property type="entry name" value="BD-FAE"/>
    <property type="match status" value="1"/>
</dbReference>
<name>A0ABW4JTP1_9HYPH</name>
<reference evidence="4" key="1">
    <citation type="journal article" date="2019" name="Int. J. Syst. Evol. Microbiol.">
        <title>The Global Catalogue of Microorganisms (GCM) 10K type strain sequencing project: providing services to taxonomists for standard genome sequencing and annotation.</title>
        <authorList>
            <consortium name="The Broad Institute Genomics Platform"/>
            <consortium name="The Broad Institute Genome Sequencing Center for Infectious Disease"/>
            <person name="Wu L."/>
            <person name="Ma J."/>
        </authorList>
    </citation>
    <scope>NUCLEOTIDE SEQUENCE [LARGE SCALE GENOMIC DNA]</scope>
    <source>
        <strain evidence="4">JCM 3369</strain>
    </source>
</reference>
<organism evidence="3 4">
    <name type="scientific">Roseibium aestuarii</name>
    <dbReference type="NCBI Taxonomy" id="2600299"/>
    <lineage>
        <taxon>Bacteria</taxon>
        <taxon>Pseudomonadati</taxon>
        <taxon>Pseudomonadota</taxon>
        <taxon>Alphaproteobacteria</taxon>
        <taxon>Hyphomicrobiales</taxon>
        <taxon>Stappiaceae</taxon>
        <taxon>Roseibium</taxon>
    </lineage>
</organism>
<gene>
    <name evidence="3" type="ORF">ACFSC7_04740</name>
</gene>
<dbReference type="RefSeq" id="WP_149891372.1">
    <property type="nucleotide sequence ID" value="NZ_JBHUFA010000001.1"/>
</dbReference>
<dbReference type="InterPro" id="IPR029058">
    <property type="entry name" value="AB_hydrolase_fold"/>
</dbReference>